<reference evidence="5" key="1">
    <citation type="submission" date="2007-11" db="EMBL/GenBank/DDBJ databases">
        <title>Complete genome sequence of Clostridium phytofermentans ISDg.</title>
        <authorList>
            <person name="Leschine S.B."/>
            <person name="Warnick T.A."/>
            <person name="Blanchard J.L."/>
            <person name="Schnell D.J."/>
            <person name="Petit E.L."/>
            <person name="LaTouf W.G."/>
            <person name="Copeland A."/>
            <person name="Lucas S."/>
            <person name="Lapidus A."/>
            <person name="Barry K."/>
            <person name="Glavina del Rio T."/>
            <person name="Dalin E."/>
            <person name="Tice H."/>
            <person name="Pitluck S."/>
            <person name="Kiss H."/>
            <person name="Brettin T."/>
            <person name="Bruce D."/>
            <person name="Detter J.C."/>
            <person name="Han C."/>
            <person name="Kuske C."/>
            <person name="Schmutz J."/>
            <person name="Larimer F."/>
            <person name="Land M."/>
            <person name="Hauser L."/>
            <person name="Kyrpides N."/>
            <person name="Kim E.A."/>
            <person name="Richardson P."/>
        </authorList>
    </citation>
    <scope>NUCLEOTIDE SEQUENCE [LARGE SCALE GENOMIC DNA]</scope>
    <source>
        <strain evidence="5">ATCC 700394 / DSM 18823 / ISDg</strain>
    </source>
</reference>
<accession>A9KRA5</accession>
<keyword evidence="2" id="KW-0067">ATP-binding</keyword>
<dbReference type="Pfam" id="PF00005">
    <property type="entry name" value="ABC_tran"/>
    <property type="match status" value="1"/>
</dbReference>
<dbReference type="PROSITE" id="PS50893">
    <property type="entry name" value="ABC_TRANSPORTER_2"/>
    <property type="match status" value="1"/>
</dbReference>
<dbReference type="GO" id="GO:0016887">
    <property type="term" value="F:ATP hydrolysis activity"/>
    <property type="evidence" value="ECO:0007669"/>
    <property type="project" value="InterPro"/>
</dbReference>
<keyword evidence="5" id="KW-1185">Reference proteome</keyword>
<evidence type="ECO:0000313" key="5">
    <source>
        <dbReference type="Proteomes" id="UP000000370"/>
    </source>
</evidence>
<dbReference type="SMART" id="SM00382">
    <property type="entry name" value="AAA"/>
    <property type="match status" value="1"/>
</dbReference>
<dbReference type="RefSeq" id="WP_012198216.1">
    <property type="nucleotide sequence ID" value="NC_010001.1"/>
</dbReference>
<dbReference type="OrthoDB" id="9804819at2"/>
<dbReference type="AlphaFoldDB" id="A9KRA5"/>
<dbReference type="Proteomes" id="UP000000370">
    <property type="component" value="Chromosome"/>
</dbReference>
<dbReference type="EMBL" id="CP000885">
    <property type="protein sequence ID" value="ABX40573.1"/>
    <property type="molecule type" value="Genomic_DNA"/>
</dbReference>
<name>A9KRA5_LACP7</name>
<keyword evidence="1" id="KW-0547">Nucleotide-binding</keyword>
<dbReference type="STRING" id="357809.Cphy_0186"/>
<dbReference type="InterPro" id="IPR003593">
    <property type="entry name" value="AAA+_ATPase"/>
</dbReference>
<proteinExistence type="predicted"/>
<protein>
    <submittedName>
        <fullName evidence="4">ABC transporter related</fullName>
    </submittedName>
</protein>
<evidence type="ECO:0000259" key="3">
    <source>
        <dbReference type="PROSITE" id="PS50893"/>
    </source>
</evidence>
<dbReference type="InterPro" id="IPR003439">
    <property type="entry name" value="ABC_transporter-like_ATP-bd"/>
</dbReference>
<evidence type="ECO:0000256" key="1">
    <source>
        <dbReference type="ARBA" id="ARBA00022741"/>
    </source>
</evidence>
<dbReference type="PANTHER" id="PTHR43158:SF5">
    <property type="entry name" value="ABC TRANSPORTER, ATP-BINDING PROTEIN"/>
    <property type="match status" value="1"/>
</dbReference>
<dbReference type="SUPFAM" id="SSF52540">
    <property type="entry name" value="P-loop containing nucleoside triphosphate hydrolases"/>
    <property type="match status" value="1"/>
</dbReference>
<dbReference type="KEGG" id="cpy:Cphy_0186"/>
<dbReference type="PANTHER" id="PTHR43158">
    <property type="entry name" value="SKFA PEPTIDE EXPORT ATP-BINDING PROTEIN SKFE"/>
    <property type="match status" value="1"/>
</dbReference>
<feature type="domain" description="ABC transporter" evidence="3">
    <location>
        <begin position="4"/>
        <end position="229"/>
    </location>
</feature>
<evidence type="ECO:0000256" key="2">
    <source>
        <dbReference type="ARBA" id="ARBA00022840"/>
    </source>
</evidence>
<organism evidence="4 5">
    <name type="scientific">Lachnoclostridium phytofermentans (strain ATCC 700394 / DSM 18823 / ISDg)</name>
    <name type="common">Clostridium phytofermentans</name>
    <dbReference type="NCBI Taxonomy" id="357809"/>
    <lineage>
        <taxon>Bacteria</taxon>
        <taxon>Bacillati</taxon>
        <taxon>Bacillota</taxon>
        <taxon>Clostridia</taxon>
        <taxon>Lachnospirales</taxon>
        <taxon>Lachnospiraceae</taxon>
    </lineage>
</organism>
<gene>
    <name evidence="4" type="ordered locus">Cphy_0186</name>
</gene>
<sequence>MNGITIEQVSKRFGNVVALDNINLSLKAGKIYGLLGRNGAGKSTLLNVITNRLFAEDGKVVIDGENATENDETLSKIFYMSEGNCYPENYTVKDVFQAAKLFYGEFDFEYAKRLCKKFDLNIKKKIKGLSTGYGSIYKIITALCLPVPYLLLDEPVLGLDANHRELFYQLILEDYNRYERTIIISTHLIEEVSGLIEEVIIINKGKVIRQESCEEILSSGYTVSGNAKDIEQFIKDKNVLSETSLGGLRSVCILGKLNRAEIPDTLEITKLDLQKLFVNLTSEKEEME</sequence>
<dbReference type="CDD" id="cd03230">
    <property type="entry name" value="ABC_DR_subfamily_A"/>
    <property type="match status" value="1"/>
</dbReference>
<evidence type="ECO:0000313" key="4">
    <source>
        <dbReference type="EMBL" id="ABX40573.1"/>
    </source>
</evidence>
<dbReference type="Gene3D" id="3.40.50.300">
    <property type="entry name" value="P-loop containing nucleotide triphosphate hydrolases"/>
    <property type="match status" value="1"/>
</dbReference>
<dbReference type="HOGENOM" id="CLU_000604_1_2_9"/>
<dbReference type="InterPro" id="IPR027417">
    <property type="entry name" value="P-loop_NTPase"/>
</dbReference>
<dbReference type="eggNOG" id="COG1131">
    <property type="taxonomic scope" value="Bacteria"/>
</dbReference>
<dbReference type="GO" id="GO:0005524">
    <property type="term" value="F:ATP binding"/>
    <property type="evidence" value="ECO:0007669"/>
    <property type="project" value="UniProtKB-KW"/>
</dbReference>